<keyword evidence="2" id="KW-0472">Membrane</keyword>
<evidence type="ECO:0000256" key="1">
    <source>
        <dbReference type="SAM" id="MobiDB-lite"/>
    </source>
</evidence>
<dbReference type="EMBL" id="UINC01170458">
    <property type="protein sequence ID" value="SVD74509.1"/>
    <property type="molecule type" value="Genomic_DNA"/>
</dbReference>
<proteinExistence type="predicted"/>
<organism evidence="3">
    <name type="scientific">marine metagenome</name>
    <dbReference type="NCBI Taxonomy" id="408172"/>
    <lineage>
        <taxon>unclassified sequences</taxon>
        <taxon>metagenomes</taxon>
        <taxon>ecological metagenomes</taxon>
    </lineage>
</organism>
<feature type="compositionally biased region" description="Basic residues" evidence="1">
    <location>
        <begin position="197"/>
        <end position="214"/>
    </location>
</feature>
<protein>
    <submittedName>
        <fullName evidence="3">Uncharacterized protein</fullName>
    </submittedName>
</protein>
<name>A0A382XUH7_9ZZZZ</name>
<keyword evidence="2" id="KW-0812">Transmembrane</keyword>
<gene>
    <name evidence="3" type="ORF">METZ01_LOCUS427363</name>
</gene>
<feature type="region of interest" description="Disordered" evidence="1">
    <location>
        <begin position="188"/>
        <end position="214"/>
    </location>
</feature>
<reference evidence="3" key="1">
    <citation type="submission" date="2018-05" db="EMBL/GenBank/DDBJ databases">
        <authorList>
            <person name="Lanie J.A."/>
            <person name="Ng W.-L."/>
            <person name="Kazmierczak K.M."/>
            <person name="Andrzejewski T.M."/>
            <person name="Davidsen T.M."/>
            <person name="Wayne K.J."/>
            <person name="Tettelin H."/>
            <person name="Glass J.I."/>
            <person name="Rusch D."/>
            <person name="Podicherti R."/>
            <person name="Tsui H.-C.T."/>
            <person name="Winkler M.E."/>
        </authorList>
    </citation>
    <scope>NUCLEOTIDE SEQUENCE</scope>
</reference>
<keyword evidence="2" id="KW-1133">Transmembrane helix</keyword>
<sequence length="214" mass="24464">GLQPSLRRSEKEYLLHYFLLMPLWATIGVWVGITFGGLTPGLMTALTLVSGHIFLLRIQRSQEKHITHREQTAMVNLAKRLRRNKVKFDPKELPVGTHLLLSGLLVTISGVTYDIGLPGWMVERLPRTRQRDFSETIKERQLTLHKAKPARNRILSESWWEKSERKASSKGALARLLGEDISIAVSGTEVKTTERKPIKRKSRRPIRRKGATEK</sequence>
<evidence type="ECO:0000313" key="3">
    <source>
        <dbReference type="EMBL" id="SVD74509.1"/>
    </source>
</evidence>
<feature type="non-terminal residue" evidence="3">
    <location>
        <position position="1"/>
    </location>
</feature>
<feature type="transmembrane region" description="Helical" evidence="2">
    <location>
        <begin position="14"/>
        <end position="33"/>
    </location>
</feature>
<dbReference type="AlphaFoldDB" id="A0A382XUH7"/>
<evidence type="ECO:0000256" key="2">
    <source>
        <dbReference type="SAM" id="Phobius"/>
    </source>
</evidence>
<accession>A0A382XUH7</accession>